<keyword evidence="2" id="KW-1185">Reference proteome</keyword>
<dbReference type="Proteomes" id="UP001614394">
    <property type="component" value="Unassembled WGS sequence"/>
</dbReference>
<evidence type="ECO:0000313" key="2">
    <source>
        <dbReference type="Proteomes" id="UP001614394"/>
    </source>
</evidence>
<evidence type="ECO:0000313" key="1">
    <source>
        <dbReference type="EMBL" id="MFI9105525.1"/>
    </source>
</evidence>
<accession>A0ABW8CJH9</accession>
<organism evidence="1 2">
    <name type="scientific">Streptomyces fildesensis</name>
    <dbReference type="NCBI Taxonomy" id="375757"/>
    <lineage>
        <taxon>Bacteria</taxon>
        <taxon>Bacillati</taxon>
        <taxon>Actinomycetota</taxon>
        <taxon>Actinomycetes</taxon>
        <taxon>Kitasatosporales</taxon>
        <taxon>Streptomycetaceae</taxon>
        <taxon>Streptomyces</taxon>
    </lineage>
</organism>
<dbReference type="RefSeq" id="WP_399656268.1">
    <property type="nucleotide sequence ID" value="NZ_JBITYG010000012.1"/>
</dbReference>
<proteinExistence type="predicted"/>
<comment type="caution">
    <text evidence="1">The sequence shown here is derived from an EMBL/GenBank/DDBJ whole genome shotgun (WGS) entry which is preliminary data.</text>
</comment>
<dbReference type="EMBL" id="JBITYG010000012">
    <property type="protein sequence ID" value="MFI9105525.1"/>
    <property type="molecule type" value="Genomic_DNA"/>
</dbReference>
<gene>
    <name evidence="1" type="ORF">ACIGXA_33965</name>
</gene>
<name>A0ABW8CJH9_9ACTN</name>
<sequence>MRIEEISPWLDEHGASAGPLPLSIEFDAYLCTLPWAGSGIDWRGIPHRSLGLDGVSDDDAVAWARETPVALHRHVLMIDSASEPGVICSFEDAIRDFELMPNRPELYLCGVDLVNGEVRPTFGRFIERRSFMTLHARIDG</sequence>
<reference evidence="1 2" key="1">
    <citation type="submission" date="2024-10" db="EMBL/GenBank/DDBJ databases">
        <title>The Natural Products Discovery Center: Release of the First 8490 Sequenced Strains for Exploring Actinobacteria Biosynthetic Diversity.</title>
        <authorList>
            <person name="Kalkreuter E."/>
            <person name="Kautsar S.A."/>
            <person name="Yang D."/>
            <person name="Bader C.D."/>
            <person name="Teijaro C.N."/>
            <person name="Fluegel L."/>
            <person name="Davis C.M."/>
            <person name="Simpson J.R."/>
            <person name="Lauterbach L."/>
            <person name="Steele A.D."/>
            <person name="Gui C."/>
            <person name="Meng S."/>
            <person name="Li G."/>
            <person name="Viehrig K."/>
            <person name="Ye F."/>
            <person name="Su P."/>
            <person name="Kiefer A.F."/>
            <person name="Nichols A."/>
            <person name="Cepeda A.J."/>
            <person name="Yan W."/>
            <person name="Fan B."/>
            <person name="Jiang Y."/>
            <person name="Adhikari A."/>
            <person name="Zheng C.-J."/>
            <person name="Schuster L."/>
            <person name="Cowan T.M."/>
            <person name="Smanski M.J."/>
            <person name="Chevrette M.G."/>
            <person name="De Carvalho L.P.S."/>
            <person name="Shen B."/>
        </authorList>
    </citation>
    <scope>NUCLEOTIDE SEQUENCE [LARGE SCALE GENOMIC DNA]</scope>
    <source>
        <strain evidence="1 2">NPDC053399</strain>
    </source>
</reference>
<protein>
    <submittedName>
        <fullName evidence="1">Uncharacterized protein</fullName>
    </submittedName>
</protein>